<evidence type="ECO:0000313" key="2">
    <source>
        <dbReference type="EMBL" id="RKF16120.1"/>
    </source>
</evidence>
<feature type="transmembrane region" description="Helical" evidence="1">
    <location>
        <begin position="7"/>
        <end position="25"/>
    </location>
</feature>
<protein>
    <recommendedName>
        <fullName evidence="4">Cation/multidrug efflux pump</fullName>
    </recommendedName>
</protein>
<evidence type="ECO:0000256" key="1">
    <source>
        <dbReference type="SAM" id="Phobius"/>
    </source>
</evidence>
<dbReference type="Proteomes" id="UP000281128">
    <property type="component" value="Unassembled WGS sequence"/>
</dbReference>
<reference evidence="2 3" key="1">
    <citation type="submission" date="2018-09" db="EMBL/GenBank/DDBJ databases">
        <title>Roseovarius spongiae sp. nov., isolated from a marine sponge.</title>
        <authorList>
            <person name="Zhuang L."/>
            <person name="Luo L."/>
        </authorList>
    </citation>
    <scope>NUCLEOTIDE SEQUENCE [LARGE SCALE GENOMIC DNA]</scope>
    <source>
        <strain evidence="2 3">HN-E21</strain>
    </source>
</reference>
<evidence type="ECO:0008006" key="4">
    <source>
        <dbReference type="Google" id="ProtNLM"/>
    </source>
</evidence>
<gene>
    <name evidence="2" type="ORF">D6850_00685</name>
</gene>
<feature type="transmembrane region" description="Helical" evidence="1">
    <location>
        <begin position="66"/>
        <end position="85"/>
    </location>
</feature>
<name>A0A3A8AYZ4_9RHOB</name>
<dbReference type="RefSeq" id="WP_121163039.1">
    <property type="nucleotide sequence ID" value="NZ_RAPE01000001.1"/>
</dbReference>
<organism evidence="2 3">
    <name type="scientific">Roseovarius spongiae</name>
    <dbReference type="NCBI Taxonomy" id="2320272"/>
    <lineage>
        <taxon>Bacteria</taxon>
        <taxon>Pseudomonadati</taxon>
        <taxon>Pseudomonadota</taxon>
        <taxon>Alphaproteobacteria</taxon>
        <taxon>Rhodobacterales</taxon>
        <taxon>Roseobacteraceae</taxon>
        <taxon>Roseovarius</taxon>
    </lineage>
</organism>
<evidence type="ECO:0000313" key="3">
    <source>
        <dbReference type="Proteomes" id="UP000281128"/>
    </source>
</evidence>
<keyword evidence="1" id="KW-0472">Membrane</keyword>
<keyword evidence="1" id="KW-1133">Transmembrane helix</keyword>
<keyword evidence="1" id="KW-0812">Transmembrane</keyword>
<proteinExistence type="predicted"/>
<keyword evidence="3" id="KW-1185">Reference proteome</keyword>
<sequence length="88" mass="9794">MAALLKLLVYGFLFLSVIYVALSLYSRAVRAGKLRAEWDASGRSGDKEAFVEAGLKEYDGSVRRKLILLVYIIPMAAMGTIIYLTNFN</sequence>
<dbReference type="OrthoDB" id="7632202at2"/>
<dbReference type="EMBL" id="RAPE01000001">
    <property type="protein sequence ID" value="RKF16120.1"/>
    <property type="molecule type" value="Genomic_DNA"/>
</dbReference>
<dbReference type="AlphaFoldDB" id="A0A3A8AYZ4"/>
<comment type="caution">
    <text evidence="2">The sequence shown here is derived from an EMBL/GenBank/DDBJ whole genome shotgun (WGS) entry which is preliminary data.</text>
</comment>
<accession>A0A3A8AYZ4</accession>